<dbReference type="SUPFAM" id="SSF53383">
    <property type="entry name" value="PLP-dependent transferases"/>
    <property type="match status" value="1"/>
</dbReference>
<dbReference type="InterPro" id="IPR015421">
    <property type="entry name" value="PyrdxlP-dep_Trfase_major"/>
</dbReference>
<dbReference type="RefSeq" id="WP_150904912.1">
    <property type="nucleotide sequence ID" value="NZ_VTWT01000009.1"/>
</dbReference>
<comment type="similarity">
    <text evidence="1 4">Belongs to the DegT/DnrJ/EryC1 family.</text>
</comment>
<dbReference type="Pfam" id="PF01041">
    <property type="entry name" value="DegT_DnrJ_EryC1"/>
    <property type="match status" value="1"/>
</dbReference>
<dbReference type="PANTHER" id="PTHR30244:SF34">
    <property type="entry name" value="DTDP-4-AMINO-4,6-DIDEOXYGALACTOSE TRANSAMINASE"/>
    <property type="match status" value="1"/>
</dbReference>
<evidence type="ECO:0000313" key="5">
    <source>
        <dbReference type="EMBL" id="KAA9327408.1"/>
    </source>
</evidence>
<dbReference type="InterPro" id="IPR015422">
    <property type="entry name" value="PyrdxlP-dep_Trfase_small"/>
</dbReference>
<dbReference type="PANTHER" id="PTHR30244">
    <property type="entry name" value="TRANSAMINASE"/>
    <property type="match status" value="1"/>
</dbReference>
<dbReference type="AlphaFoldDB" id="A0A5N1IM23"/>
<keyword evidence="6" id="KW-1185">Reference proteome</keyword>
<dbReference type="PIRSF" id="PIRSF000390">
    <property type="entry name" value="PLP_StrS"/>
    <property type="match status" value="1"/>
</dbReference>
<dbReference type="GO" id="GO:0000271">
    <property type="term" value="P:polysaccharide biosynthetic process"/>
    <property type="evidence" value="ECO:0007669"/>
    <property type="project" value="TreeGrafter"/>
</dbReference>
<dbReference type="InterPro" id="IPR000653">
    <property type="entry name" value="DegT/StrS_aminotransferase"/>
</dbReference>
<accession>A0A5N1IM23</accession>
<dbReference type="GO" id="GO:0030170">
    <property type="term" value="F:pyridoxal phosphate binding"/>
    <property type="evidence" value="ECO:0007669"/>
    <property type="project" value="TreeGrafter"/>
</dbReference>
<dbReference type="InterPro" id="IPR015424">
    <property type="entry name" value="PyrdxlP-dep_Trfase"/>
</dbReference>
<gene>
    <name evidence="5" type="ORF">F0P94_15955</name>
</gene>
<evidence type="ECO:0000256" key="2">
    <source>
        <dbReference type="PIRSR" id="PIRSR000390-1"/>
    </source>
</evidence>
<dbReference type="Proteomes" id="UP000326570">
    <property type="component" value="Unassembled WGS sequence"/>
</dbReference>
<dbReference type="GO" id="GO:0008483">
    <property type="term" value="F:transaminase activity"/>
    <property type="evidence" value="ECO:0007669"/>
    <property type="project" value="UniProtKB-KW"/>
</dbReference>
<sequence>MEFIPLTSPDIRDEDINAVVEVLKSGMLVQAQNVQDFEAGVATFTQTKNAIAVSNGTATLHLALVALGIGPGDEVIIPALSYVATANVVELVGATPVFVDVDTDTFNIEVAAIEAKITSKTKAIMPVHEFGLACDIEAVMKLAEKHGLPVIEDAACALGATQNGKHTGSFGIFGSFSFHPRKAVSSGEGGILTTSDDALAAKVRILRNHGVEMQHGKMEFVAAGFNYRMTDFQAALVNSQLKRLLKIIDYKNELAEVYFNEINHSGIKLPVVPADRNHTWQTFHVVLDSDFDRDKVITELREKGIGTNYGAQCIPAQQYYLKKYGLDSAKEFPNALRAFKSGLAIPIYEKLQKEQIRQIASVLNKLTR</sequence>
<dbReference type="CDD" id="cd00616">
    <property type="entry name" value="AHBA_syn"/>
    <property type="match status" value="1"/>
</dbReference>
<name>A0A5N1IM23_9BACT</name>
<reference evidence="5 6" key="1">
    <citation type="submission" date="2019-09" db="EMBL/GenBank/DDBJ databases">
        <title>Genome sequence of Adhaeribacter sp. M2.</title>
        <authorList>
            <person name="Srinivasan S."/>
        </authorList>
    </citation>
    <scope>NUCLEOTIDE SEQUENCE [LARGE SCALE GENOMIC DNA]</scope>
    <source>
        <strain evidence="5 6">M2</strain>
    </source>
</reference>
<keyword evidence="5" id="KW-0032">Aminotransferase</keyword>
<evidence type="ECO:0000256" key="4">
    <source>
        <dbReference type="RuleBase" id="RU004508"/>
    </source>
</evidence>
<feature type="modified residue" description="N6-(pyridoxal phosphate)lysine" evidence="3">
    <location>
        <position position="182"/>
    </location>
</feature>
<evidence type="ECO:0000256" key="1">
    <source>
        <dbReference type="ARBA" id="ARBA00037999"/>
    </source>
</evidence>
<evidence type="ECO:0000313" key="6">
    <source>
        <dbReference type="Proteomes" id="UP000326570"/>
    </source>
</evidence>
<dbReference type="Gene3D" id="3.40.640.10">
    <property type="entry name" value="Type I PLP-dependent aspartate aminotransferase-like (Major domain)"/>
    <property type="match status" value="1"/>
</dbReference>
<proteinExistence type="inferred from homology"/>
<dbReference type="EMBL" id="VTWT01000009">
    <property type="protein sequence ID" value="KAA9327408.1"/>
    <property type="molecule type" value="Genomic_DNA"/>
</dbReference>
<protein>
    <submittedName>
        <fullName evidence="5">DegT/DnrJ/EryC1/StrS family aminotransferase</fullName>
    </submittedName>
</protein>
<keyword evidence="5" id="KW-0808">Transferase</keyword>
<feature type="active site" description="Proton acceptor" evidence="2">
    <location>
        <position position="182"/>
    </location>
</feature>
<keyword evidence="3 4" id="KW-0663">Pyridoxal phosphate</keyword>
<evidence type="ECO:0000256" key="3">
    <source>
        <dbReference type="PIRSR" id="PIRSR000390-2"/>
    </source>
</evidence>
<dbReference type="Gene3D" id="3.90.1150.10">
    <property type="entry name" value="Aspartate Aminotransferase, domain 1"/>
    <property type="match status" value="1"/>
</dbReference>
<comment type="caution">
    <text evidence="5">The sequence shown here is derived from an EMBL/GenBank/DDBJ whole genome shotgun (WGS) entry which is preliminary data.</text>
</comment>
<organism evidence="5 6">
    <name type="scientific">Adhaeribacter soli</name>
    <dbReference type="NCBI Taxonomy" id="2607655"/>
    <lineage>
        <taxon>Bacteria</taxon>
        <taxon>Pseudomonadati</taxon>
        <taxon>Bacteroidota</taxon>
        <taxon>Cytophagia</taxon>
        <taxon>Cytophagales</taxon>
        <taxon>Hymenobacteraceae</taxon>
        <taxon>Adhaeribacter</taxon>
    </lineage>
</organism>